<evidence type="ECO:0000256" key="8">
    <source>
        <dbReference type="ARBA" id="ARBA00048478"/>
    </source>
</evidence>
<dbReference type="InterPro" id="IPR027417">
    <property type="entry name" value="P-loop_NTPase"/>
</dbReference>
<evidence type="ECO:0000313" key="11">
    <source>
        <dbReference type="Proteomes" id="UP000807716"/>
    </source>
</evidence>
<evidence type="ECO:0000256" key="6">
    <source>
        <dbReference type="ARBA" id="ARBA00022840"/>
    </source>
</evidence>
<organism evidence="10 11">
    <name type="scientific">Actinomortierella ambigua</name>
    <dbReference type="NCBI Taxonomy" id="1343610"/>
    <lineage>
        <taxon>Eukaryota</taxon>
        <taxon>Fungi</taxon>
        <taxon>Fungi incertae sedis</taxon>
        <taxon>Mucoromycota</taxon>
        <taxon>Mortierellomycotina</taxon>
        <taxon>Mortierellomycetes</taxon>
        <taxon>Mortierellales</taxon>
        <taxon>Mortierellaceae</taxon>
        <taxon>Actinomortierella</taxon>
    </lineage>
</organism>
<dbReference type="Pfam" id="PF02224">
    <property type="entry name" value="Cytidylate_kin"/>
    <property type="match status" value="2"/>
</dbReference>
<evidence type="ECO:0000256" key="2">
    <source>
        <dbReference type="ARBA" id="ARBA00012906"/>
    </source>
</evidence>
<dbReference type="CDD" id="cd02020">
    <property type="entry name" value="CMPK"/>
    <property type="match status" value="1"/>
</dbReference>
<comment type="caution">
    <text evidence="10">The sequence shown here is derived from an EMBL/GenBank/DDBJ whole genome shotgun (WGS) entry which is preliminary data.</text>
</comment>
<dbReference type="GO" id="GO:0036431">
    <property type="term" value="F:dCMP kinase activity"/>
    <property type="evidence" value="ECO:0007669"/>
    <property type="project" value="InterPro"/>
</dbReference>
<name>A0A9P6Q3Z1_9FUNG</name>
<evidence type="ECO:0000313" key="10">
    <source>
        <dbReference type="EMBL" id="KAG0257603.1"/>
    </source>
</evidence>
<dbReference type="InterPro" id="IPR011994">
    <property type="entry name" value="Cytidylate_kinase_dom"/>
</dbReference>
<proteinExistence type="inferred from homology"/>
<evidence type="ECO:0000256" key="5">
    <source>
        <dbReference type="ARBA" id="ARBA00022777"/>
    </source>
</evidence>
<sequence>MAFRTVRLSFLSQCSRRYSTIPPRKPFQVAIDGPAASGKSTTAKLVAQKLGFDYIDTGAFYRCVTLATLRAGIDPSMTTASNTGAITDLAAKTKIGLETVFNTSPADTDVTTTTKKVVLPTTRVYLDDADVSSEIRTTQVSQHVSAVAAIPGVRSAVLDKVRAIGARDIAPSTATTAQTSTEATTTAATNVATTPTTTPQREGLVMDGRDIGTVVLPHADLKIFLVADSRVRAERRLQEMIRNGEKRLLLSDEEKGGKEREDLVEQVRQDLERRDELDRTRKVSPLKKAVDAVELDTSNLTIAGQVEAIVQEAQRRRAISE</sequence>
<feature type="domain" description="Cytidylate kinase" evidence="9">
    <location>
        <begin position="29"/>
        <end position="166"/>
    </location>
</feature>
<dbReference type="HAMAP" id="MF_00238">
    <property type="entry name" value="Cytidyl_kinase_type1"/>
    <property type="match status" value="1"/>
</dbReference>
<comment type="similarity">
    <text evidence="1">Belongs to the cytidylate kinase family. Type 1 subfamily.</text>
</comment>
<evidence type="ECO:0000256" key="3">
    <source>
        <dbReference type="ARBA" id="ARBA00022679"/>
    </source>
</evidence>
<dbReference type="AlphaFoldDB" id="A0A9P6Q3Z1"/>
<reference evidence="10" key="1">
    <citation type="journal article" date="2020" name="Fungal Divers.">
        <title>Resolving the Mortierellaceae phylogeny through synthesis of multi-gene phylogenetics and phylogenomics.</title>
        <authorList>
            <person name="Vandepol N."/>
            <person name="Liber J."/>
            <person name="Desiro A."/>
            <person name="Na H."/>
            <person name="Kennedy M."/>
            <person name="Barry K."/>
            <person name="Grigoriev I.V."/>
            <person name="Miller A.N."/>
            <person name="O'Donnell K."/>
            <person name="Stajich J.E."/>
            <person name="Bonito G."/>
        </authorList>
    </citation>
    <scope>NUCLEOTIDE SEQUENCE</scope>
    <source>
        <strain evidence="10">BC1065</strain>
    </source>
</reference>
<dbReference type="GO" id="GO:0005524">
    <property type="term" value="F:ATP binding"/>
    <property type="evidence" value="ECO:0007669"/>
    <property type="project" value="UniProtKB-KW"/>
</dbReference>
<evidence type="ECO:0000259" key="9">
    <source>
        <dbReference type="Pfam" id="PF02224"/>
    </source>
</evidence>
<dbReference type="GO" id="GO:0006139">
    <property type="term" value="P:nucleobase-containing compound metabolic process"/>
    <property type="evidence" value="ECO:0007669"/>
    <property type="project" value="InterPro"/>
</dbReference>
<keyword evidence="11" id="KW-1185">Reference proteome</keyword>
<dbReference type="EMBL" id="JAAAJB010000355">
    <property type="protein sequence ID" value="KAG0257603.1"/>
    <property type="molecule type" value="Genomic_DNA"/>
</dbReference>
<evidence type="ECO:0000256" key="7">
    <source>
        <dbReference type="ARBA" id="ARBA00047615"/>
    </source>
</evidence>
<evidence type="ECO:0000256" key="4">
    <source>
        <dbReference type="ARBA" id="ARBA00022741"/>
    </source>
</evidence>
<evidence type="ECO:0000256" key="1">
    <source>
        <dbReference type="ARBA" id="ARBA00009427"/>
    </source>
</evidence>
<dbReference type="SUPFAM" id="SSF52540">
    <property type="entry name" value="P-loop containing nucleoside triphosphate hydrolases"/>
    <property type="match status" value="1"/>
</dbReference>
<dbReference type="Gene3D" id="3.40.50.300">
    <property type="entry name" value="P-loop containing nucleotide triphosphate hydrolases"/>
    <property type="match status" value="1"/>
</dbReference>
<gene>
    <name evidence="10" type="ORF">DFQ27_005044</name>
</gene>
<dbReference type="InterPro" id="IPR003136">
    <property type="entry name" value="Cytidylate_kin"/>
</dbReference>
<comment type="catalytic activity">
    <reaction evidence="7">
        <text>dCMP + ATP = dCDP + ADP</text>
        <dbReference type="Rhea" id="RHEA:25094"/>
        <dbReference type="ChEBI" id="CHEBI:30616"/>
        <dbReference type="ChEBI" id="CHEBI:57566"/>
        <dbReference type="ChEBI" id="CHEBI:58593"/>
        <dbReference type="ChEBI" id="CHEBI:456216"/>
        <dbReference type="EC" id="2.7.4.25"/>
    </reaction>
</comment>
<protein>
    <recommendedName>
        <fullName evidence="2">(d)CMP kinase</fullName>
        <ecNumber evidence="2">2.7.4.25</ecNumber>
    </recommendedName>
</protein>
<dbReference type="Proteomes" id="UP000807716">
    <property type="component" value="Unassembled WGS sequence"/>
</dbReference>
<comment type="catalytic activity">
    <reaction evidence="8">
        <text>CMP + ATP = CDP + ADP</text>
        <dbReference type="Rhea" id="RHEA:11600"/>
        <dbReference type="ChEBI" id="CHEBI:30616"/>
        <dbReference type="ChEBI" id="CHEBI:58069"/>
        <dbReference type="ChEBI" id="CHEBI:60377"/>
        <dbReference type="ChEBI" id="CHEBI:456216"/>
        <dbReference type="EC" id="2.7.4.25"/>
    </reaction>
</comment>
<feature type="domain" description="Cytidylate kinase" evidence="9">
    <location>
        <begin position="197"/>
        <end position="314"/>
    </location>
</feature>
<keyword evidence="5" id="KW-0418">Kinase</keyword>
<keyword evidence="3" id="KW-0808">Transferase</keyword>
<dbReference type="OrthoDB" id="10263145at2759"/>
<dbReference type="EC" id="2.7.4.25" evidence="2"/>
<accession>A0A9P6Q3Z1</accession>
<keyword evidence="4" id="KW-0547">Nucleotide-binding</keyword>
<keyword evidence="6" id="KW-0067">ATP-binding</keyword>